<sequence length="178" mass="19055">MVHPLIQKPQFGLMLSLWVISFAGCTTLNLPGFNLSPDGTKYVSSGAGGEFNGFDETMTETIYQKVRQAQAENAIVFQVGGNEDACKVLPLPPEGKSVFVSTLLTQTGVLNKIGGVDVTLYRSSPQSIGGVRMEVEMAEGGRIVRPESDYALRPGDRVFIERALGTKVGGLLNTALGF</sequence>
<dbReference type="Proteomes" id="UP000319143">
    <property type="component" value="Unassembled WGS sequence"/>
</dbReference>
<gene>
    <name evidence="1" type="ORF">Poly41_02650</name>
</gene>
<comment type="caution">
    <text evidence="1">The sequence shown here is derived from an EMBL/GenBank/DDBJ whole genome shotgun (WGS) entry which is preliminary data.</text>
</comment>
<evidence type="ECO:0000313" key="2">
    <source>
        <dbReference type="Proteomes" id="UP000319143"/>
    </source>
</evidence>
<dbReference type="RefSeq" id="WP_146524113.1">
    <property type="nucleotide sequence ID" value="NZ_SJPV01000001.1"/>
</dbReference>
<dbReference type="AlphaFoldDB" id="A0A5C6E427"/>
<evidence type="ECO:0000313" key="1">
    <source>
        <dbReference type="EMBL" id="TWU41969.1"/>
    </source>
</evidence>
<dbReference type="EMBL" id="SJPV01000001">
    <property type="protein sequence ID" value="TWU41969.1"/>
    <property type="molecule type" value="Genomic_DNA"/>
</dbReference>
<dbReference type="OrthoDB" id="269097at2"/>
<organism evidence="1 2">
    <name type="scientific">Novipirellula artificiosorum</name>
    <dbReference type="NCBI Taxonomy" id="2528016"/>
    <lineage>
        <taxon>Bacteria</taxon>
        <taxon>Pseudomonadati</taxon>
        <taxon>Planctomycetota</taxon>
        <taxon>Planctomycetia</taxon>
        <taxon>Pirellulales</taxon>
        <taxon>Pirellulaceae</taxon>
        <taxon>Novipirellula</taxon>
    </lineage>
</organism>
<name>A0A5C6E427_9BACT</name>
<accession>A0A5C6E427</accession>
<reference evidence="1 2" key="1">
    <citation type="submission" date="2019-02" db="EMBL/GenBank/DDBJ databases">
        <title>Deep-cultivation of Planctomycetes and their phenomic and genomic characterization uncovers novel biology.</title>
        <authorList>
            <person name="Wiegand S."/>
            <person name="Jogler M."/>
            <person name="Boedeker C."/>
            <person name="Pinto D."/>
            <person name="Vollmers J."/>
            <person name="Rivas-Marin E."/>
            <person name="Kohn T."/>
            <person name="Peeters S.H."/>
            <person name="Heuer A."/>
            <person name="Rast P."/>
            <person name="Oberbeckmann S."/>
            <person name="Bunk B."/>
            <person name="Jeske O."/>
            <person name="Meyerdierks A."/>
            <person name="Storesund J.E."/>
            <person name="Kallscheuer N."/>
            <person name="Luecker S."/>
            <person name="Lage O.M."/>
            <person name="Pohl T."/>
            <person name="Merkel B.J."/>
            <person name="Hornburger P."/>
            <person name="Mueller R.-W."/>
            <person name="Bruemmer F."/>
            <person name="Labrenz M."/>
            <person name="Spormann A.M."/>
            <person name="Op Den Camp H."/>
            <person name="Overmann J."/>
            <person name="Amann R."/>
            <person name="Jetten M.S.M."/>
            <person name="Mascher T."/>
            <person name="Medema M.H."/>
            <person name="Devos D.P."/>
            <person name="Kaster A.-K."/>
            <person name="Ovreas L."/>
            <person name="Rohde M."/>
            <person name="Galperin M.Y."/>
            <person name="Jogler C."/>
        </authorList>
    </citation>
    <scope>NUCLEOTIDE SEQUENCE [LARGE SCALE GENOMIC DNA]</scope>
    <source>
        <strain evidence="1 2">Poly41</strain>
    </source>
</reference>
<keyword evidence="2" id="KW-1185">Reference proteome</keyword>
<protein>
    <submittedName>
        <fullName evidence="1">Uncharacterized protein</fullName>
    </submittedName>
</protein>
<proteinExistence type="predicted"/>